<dbReference type="GO" id="GO:0016887">
    <property type="term" value="F:ATP hydrolysis activity"/>
    <property type="evidence" value="ECO:0007669"/>
    <property type="project" value="InterPro"/>
</dbReference>
<evidence type="ECO:0000256" key="3">
    <source>
        <dbReference type="ARBA" id="ARBA00022787"/>
    </source>
</evidence>
<feature type="region of interest" description="Disordered" evidence="6">
    <location>
        <begin position="440"/>
        <end position="494"/>
    </location>
</feature>
<evidence type="ECO:0000256" key="4">
    <source>
        <dbReference type="ARBA" id="ARBA00022840"/>
    </source>
</evidence>
<dbReference type="InterPro" id="IPR003959">
    <property type="entry name" value="ATPase_AAA_core"/>
</dbReference>
<keyword evidence="2" id="KW-0547">Nucleotide-binding</keyword>
<keyword evidence="3" id="KW-1000">Mitochondrion outer membrane</keyword>
<feature type="chain" id="PRO_5043721693" description="AAA+ ATPase domain-containing protein" evidence="7">
    <location>
        <begin position="23"/>
        <end position="826"/>
    </location>
</feature>
<evidence type="ECO:0000256" key="7">
    <source>
        <dbReference type="SAM" id="SignalP"/>
    </source>
</evidence>
<organism evidence="9 10">
    <name type="scientific">Rubus argutus</name>
    <name type="common">Southern blackberry</name>
    <dbReference type="NCBI Taxonomy" id="59490"/>
    <lineage>
        <taxon>Eukaryota</taxon>
        <taxon>Viridiplantae</taxon>
        <taxon>Streptophyta</taxon>
        <taxon>Embryophyta</taxon>
        <taxon>Tracheophyta</taxon>
        <taxon>Spermatophyta</taxon>
        <taxon>Magnoliopsida</taxon>
        <taxon>eudicotyledons</taxon>
        <taxon>Gunneridae</taxon>
        <taxon>Pentapetalae</taxon>
        <taxon>rosids</taxon>
        <taxon>fabids</taxon>
        <taxon>Rosales</taxon>
        <taxon>Rosaceae</taxon>
        <taxon>Rosoideae</taxon>
        <taxon>Rosoideae incertae sedis</taxon>
        <taxon>Rubus</taxon>
    </lineage>
</organism>
<reference evidence="9 10" key="1">
    <citation type="journal article" date="2023" name="G3 (Bethesda)">
        <title>A chromosome-length genome assembly and annotation of blackberry (Rubus argutus, cv. 'Hillquist').</title>
        <authorList>
            <person name="Bruna T."/>
            <person name="Aryal R."/>
            <person name="Dudchenko O."/>
            <person name="Sargent D.J."/>
            <person name="Mead D."/>
            <person name="Buti M."/>
            <person name="Cavallini A."/>
            <person name="Hytonen T."/>
            <person name="Andres J."/>
            <person name="Pham M."/>
            <person name="Weisz D."/>
            <person name="Mascagni F."/>
            <person name="Usai G."/>
            <person name="Natali L."/>
            <person name="Bassil N."/>
            <person name="Fernandez G.E."/>
            <person name="Lomsadze A."/>
            <person name="Armour M."/>
            <person name="Olukolu B."/>
            <person name="Poorten T."/>
            <person name="Britton C."/>
            <person name="Davik J."/>
            <person name="Ashrafi H."/>
            <person name="Aiden E.L."/>
            <person name="Borodovsky M."/>
            <person name="Worthington M."/>
        </authorList>
    </citation>
    <scope>NUCLEOTIDE SEQUENCE [LARGE SCALE GENOMIC DNA]</scope>
    <source>
        <strain evidence="9">PI 553951</strain>
    </source>
</reference>
<evidence type="ECO:0000256" key="2">
    <source>
        <dbReference type="ARBA" id="ARBA00022741"/>
    </source>
</evidence>
<dbReference type="Gene3D" id="3.40.50.300">
    <property type="entry name" value="P-loop containing nucleotide triphosphate hydrolases"/>
    <property type="match status" value="1"/>
</dbReference>
<dbReference type="InterPro" id="IPR003960">
    <property type="entry name" value="ATPase_AAA_CS"/>
</dbReference>
<sequence>MEQKHILLSALSVGVGVGVGLGLSSGQTVSKWVNGNCSAADEVTAEQIEQELMRQVVDMRDSKVTFEEFPYYLRERTRMLLTSAAYVHLKHSDLSKHTRNLSPASRAILLSGPTEPYHQMLAKALAHYFESKLLLLDVTDFSIKMQSKYGCTRKESFHKKSISEVTMERMSGLFGSFSFLPSSGETKGTLFRQSSSTTDLVSRGSEGPNNRKTLKRNASSVSDISSISSKSAPTNSGPIKRMSSWCFNEKLFLQSLYKVLSSLSETGSIILYLRDVEKLFLQSRRLYNLFSKMLKKLSGSVLILGSRMLDGEDDCKEVDERLAALFTYNIEISLPEDEIHLVSWKARLEDDMKKIQFQDNKNHIAEVLAANDLECDDLGSICHADTMVLSNYIEEIVVSAISYHLMQNKDPEYRNGKLVISSTSLSHGLSIFQEGKYGGKLETNVDSNKETEGEEAVSAKTESKSETAEKSGSAAKKESENPPPPKVEVPPDNEFEKRIRPEVIPANEIGVTFADIGALDEIKESLQELVMLPLRRPDLFQGGLLKPCRGILLFGPPGTGKTMLAKAIASEAGASFINVSMSTITSKWFGEDEKNVRALFTLAAKVSPTIIFVDEVDSMLGQRTRVGEHEAMRKIKNEFMAHWDGLLTKTGERILVLAATNRPFDLDEAIIRRFERRVMVGLPSVENREMILKTLLSKEKVENLDFKELATMTEGYSGSDLKNLCVTAAYRPVRELIQQERVKDQEKKKKAEAGKSTEDASDSKEEEKEERVITLRSLTMEDMRQAKNQVAASFAAEGSVMSELKQWNDLYGEGGSRKKQQLTYFL</sequence>
<dbReference type="InterPro" id="IPR027417">
    <property type="entry name" value="P-loop_NTPase"/>
</dbReference>
<evidence type="ECO:0000313" key="10">
    <source>
        <dbReference type="Proteomes" id="UP001457282"/>
    </source>
</evidence>
<keyword evidence="5" id="KW-0496">Mitochondrion</keyword>
<comment type="caution">
    <text evidence="9">The sequence shown here is derived from an EMBL/GenBank/DDBJ whole genome shotgun (WGS) entry which is preliminary data.</text>
</comment>
<comment type="subcellular location">
    <subcellularLocation>
        <location evidence="1">Mitochondrion outer membrane</location>
        <topology evidence="1">Single-pass membrane protein</topology>
    </subcellularLocation>
</comment>
<protein>
    <recommendedName>
        <fullName evidence="8">AAA+ ATPase domain-containing protein</fullName>
    </recommendedName>
</protein>
<feature type="signal peptide" evidence="7">
    <location>
        <begin position="1"/>
        <end position="22"/>
    </location>
</feature>
<accession>A0AAW1W687</accession>
<dbReference type="EMBL" id="JBEDUW010000007">
    <property type="protein sequence ID" value="KAK9914363.1"/>
    <property type="molecule type" value="Genomic_DNA"/>
</dbReference>
<dbReference type="InterPro" id="IPR003593">
    <property type="entry name" value="AAA+_ATPase"/>
</dbReference>
<feature type="region of interest" description="Disordered" evidence="6">
    <location>
        <begin position="188"/>
        <end position="238"/>
    </location>
</feature>
<dbReference type="PANTHER" id="PTHR45644">
    <property type="entry name" value="AAA ATPASE, PUTATIVE (AFU_ORTHOLOGUE AFUA_2G12920)-RELATED-RELATED"/>
    <property type="match status" value="1"/>
</dbReference>
<evidence type="ECO:0000256" key="5">
    <source>
        <dbReference type="ARBA" id="ARBA00023128"/>
    </source>
</evidence>
<feature type="compositionally biased region" description="Basic and acidic residues" evidence="6">
    <location>
        <begin position="461"/>
        <end position="480"/>
    </location>
</feature>
<evidence type="ECO:0000259" key="8">
    <source>
        <dbReference type="SMART" id="SM00382"/>
    </source>
</evidence>
<dbReference type="Pfam" id="PF24933">
    <property type="entry name" value="DUF7751"/>
    <property type="match status" value="1"/>
</dbReference>
<evidence type="ECO:0000256" key="6">
    <source>
        <dbReference type="SAM" id="MobiDB-lite"/>
    </source>
</evidence>
<dbReference type="Pfam" id="PF17862">
    <property type="entry name" value="AAA_lid_3"/>
    <property type="match status" value="1"/>
</dbReference>
<dbReference type="InterPro" id="IPR041569">
    <property type="entry name" value="AAA_lid_3"/>
</dbReference>
<dbReference type="Pfam" id="PF00004">
    <property type="entry name" value="AAA"/>
    <property type="match status" value="1"/>
</dbReference>
<keyword evidence="4" id="KW-0067">ATP-binding</keyword>
<dbReference type="SMART" id="SM00382">
    <property type="entry name" value="AAA"/>
    <property type="match status" value="1"/>
</dbReference>
<feature type="compositionally biased region" description="Low complexity" evidence="6">
    <location>
        <begin position="219"/>
        <end position="231"/>
    </location>
</feature>
<keyword evidence="10" id="KW-1185">Reference proteome</keyword>
<feature type="domain" description="AAA+ ATPase" evidence="8">
    <location>
        <begin position="547"/>
        <end position="684"/>
    </location>
</feature>
<keyword evidence="3" id="KW-0472">Membrane</keyword>
<evidence type="ECO:0000313" key="9">
    <source>
        <dbReference type="EMBL" id="KAK9914363.1"/>
    </source>
</evidence>
<dbReference type="Proteomes" id="UP001457282">
    <property type="component" value="Unassembled WGS sequence"/>
</dbReference>
<dbReference type="AlphaFoldDB" id="A0AAW1W687"/>
<dbReference type="GO" id="GO:0005524">
    <property type="term" value="F:ATP binding"/>
    <property type="evidence" value="ECO:0007669"/>
    <property type="project" value="UniProtKB-KW"/>
</dbReference>
<dbReference type="InterPro" id="IPR056653">
    <property type="entry name" value="DUF7751"/>
</dbReference>
<feature type="compositionally biased region" description="Polar residues" evidence="6">
    <location>
        <begin position="191"/>
        <end position="200"/>
    </location>
</feature>
<evidence type="ECO:0000256" key="1">
    <source>
        <dbReference type="ARBA" id="ARBA00004572"/>
    </source>
</evidence>
<dbReference type="PANTHER" id="PTHR45644:SF83">
    <property type="entry name" value="P-LOOP CONTAINING NUCLEOSIDE TRIPHOSPHATE HYDROLASES SUPERFAMILY PROTEIN"/>
    <property type="match status" value="1"/>
</dbReference>
<dbReference type="PROSITE" id="PS00674">
    <property type="entry name" value="AAA"/>
    <property type="match status" value="1"/>
</dbReference>
<dbReference type="GO" id="GO:0005741">
    <property type="term" value="C:mitochondrial outer membrane"/>
    <property type="evidence" value="ECO:0007669"/>
    <property type="project" value="UniProtKB-SubCell"/>
</dbReference>
<proteinExistence type="predicted"/>
<dbReference type="SUPFAM" id="SSF52540">
    <property type="entry name" value="P-loop containing nucleoside triphosphate hydrolases"/>
    <property type="match status" value="1"/>
</dbReference>
<gene>
    <name evidence="9" type="ORF">M0R45_038146</name>
</gene>
<dbReference type="Gene3D" id="1.10.8.60">
    <property type="match status" value="1"/>
</dbReference>
<keyword evidence="7" id="KW-0732">Signal</keyword>
<feature type="region of interest" description="Disordered" evidence="6">
    <location>
        <begin position="741"/>
        <end position="772"/>
    </location>
</feature>
<dbReference type="InterPro" id="IPR051701">
    <property type="entry name" value="Mito_OM_Translocase_MSP1"/>
</dbReference>
<dbReference type="FunFam" id="3.40.50.300:FF:000416">
    <property type="entry name" value="p-loop nucleoside triphosphate hydrolase superfamily protein"/>
    <property type="match status" value="1"/>
</dbReference>
<name>A0AAW1W687_RUBAR</name>